<accession>A0ABT5BS07</accession>
<name>A0ABT5BS07_9BACT</name>
<sequence length="136" mass="15363">MTDEKLQELRTKVASVLKDERVVSPAYHDVLRELRAMAAAIEESLMPDTIEVRIEPGHRANLGQQFLLVVRVPKADLRTVLLRVYVPAEGFPVSLDLFDGQQPQCENLDALETEILSFLRHPDVKHRLLALKDIAA</sequence>
<dbReference type="EMBL" id="JAQNDK010000001">
    <property type="protein sequence ID" value="MDC0676319.1"/>
    <property type="molecule type" value="Genomic_DNA"/>
</dbReference>
<gene>
    <name evidence="1" type="ORF">POL72_01100</name>
</gene>
<dbReference type="RefSeq" id="WP_272093027.1">
    <property type="nucleotide sequence ID" value="NZ_JAQNDK010000001.1"/>
</dbReference>
<comment type="caution">
    <text evidence="1">The sequence shown here is derived from an EMBL/GenBank/DDBJ whole genome shotgun (WGS) entry which is preliminary data.</text>
</comment>
<evidence type="ECO:0000313" key="2">
    <source>
        <dbReference type="Proteomes" id="UP001217485"/>
    </source>
</evidence>
<keyword evidence="2" id="KW-1185">Reference proteome</keyword>
<reference evidence="1 2" key="1">
    <citation type="submission" date="2023-01" db="EMBL/GenBank/DDBJ databases">
        <title>Minimal conservation of predation-associated metabolite biosynthetic gene clusters underscores biosynthetic potential of Myxococcota including descriptions for ten novel species: Archangium lansinium sp. nov., Myxococcus landrumus sp. nov., Nannocystis bai.</title>
        <authorList>
            <person name="Ahearne A."/>
            <person name="Stevens C."/>
            <person name="Dowd S."/>
        </authorList>
    </citation>
    <scope>NUCLEOTIDE SEQUENCE [LARGE SCALE GENOMIC DNA]</scope>
    <source>
        <strain evidence="1 2">WIWO2</strain>
    </source>
</reference>
<organism evidence="1 2">
    <name type="scientific">Sorangium atrum</name>
    <dbReference type="NCBI Taxonomy" id="2995308"/>
    <lineage>
        <taxon>Bacteria</taxon>
        <taxon>Pseudomonadati</taxon>
        <taxon>Myxococcota</taxon>
        <taxon>Polyangia</taxon>
        <taxon>Polyangiales</taxon>
        <taxon>Polyangiaceae</taxon>
        <taxon>Sorangium</taxon>
    </lineage>
</organism>
<dbReference type="Proteomes" id="UP001217485">
    <property type="component" value="Unassembled WGS sequence"/>
</dbReference>
<evidence type="ECO:0000313" key="1">
    <source>
        <dbReference type="EMBL" id="MDC0676319.1"/>
    </source>
</evidence>
<proteinExistence type="predicted"/>
<protein>
    <submittedName>
        <fullName evidence="1">Uncharacterized protein</fullName>
    </submittedName>
</protein>